<dbReference type="Pfam" id="PF00480">
    <property type="entry name" value="ROK"/>
    <property type="match status" value="1"/>
</dbReference>
<name>A0A1H7NM53_9HYPH</name>
<dbReference type="Gene3D" id="1.10.10.10">
    <property type="entry name" value="Winged helix-like DNA-binding domain superfamily/Winged helix DNA-binding domain"/>
    <property type="match status" value="1"/>
</dbReference>
<dbReference type="AlphaFoldDB" id="A0A1H7NM53"/>
<accession>A0A1H7NM53</accession>
<evidence type="ECO:0000256" key="1">
    <source>
        <dbReference type="SAM" id="MobiDB-lite"/>
    </source>
</evidence>
<keyword evidence="2" id="KW-0808">Transferase</keyword>
<dbReference type="InterPro" id="IPR036390">
    <property type="entry name" value="WH_DNA-bd_sf"/>
</dbReference>
<protein>
    <submittedName>
        <fullName evidence="2">Sugar kinase of the NBD/HSP70 family, may contain an N-terminal HTH domain</fullName>
    </submittedName>
</protein>
<evidence type="ECO:0000313" key="2">
    <source>
        <dbReference type="EMBL" id="SEL24007.1"/>
    </source>
</evidence>
<feature type="region of interest" description="Disordered" evidence="1">
    <location>
        <begin position="1"/>
        <end position="25"/>
    </location>
</feature>
<keyword evidence="2" id="KW-0418">Kinase</keyword>
<dbReference type="SUPFAM" id="SSF53067">
    <property type="entry name" value="Actin-like ATPase domain"/>
    <property type="match status" value="1"/>
</dbReference>
<gene>
    <name evidence="2" type="ORF">SAMN04515666_103184</name>
</gene>
<organism evidence="2 3">
    <name type="scientific">Bosea lupini</name>
    <dbReference type="NCBI Taxonomy" id="1036779"/>
    <lineage>
        <taxon>Bacteria</taxon>
        <taxon>Pseudomonadati</taxon>
        <taxon>Pseudomonadota</taxon>
        <taxon>Alphaproteobacteria</taxon>
        <taxon>Hyphomicrobiales</taxon>
        <taxon>Boseaceae</taxon>
        <taxon>Bosea</taxon>
    </lineage>
</organism>
<proteinExistence type="predicted"/>
<dbReference type="EMBL" id="FOAN01000003">
    <property type="protein sequence ID" value="SEL24007.1"/>
    <property type="molecule type" value="Genomic_DNA"/>
</dbReference>
<dbReference type="PANTHER" id="PTHR18964:SF173">
    <property type="entry name" value="GLUCOKINASE"/>
    <property type="match status" value="1"/>
</dbReference>
<dbReference type="SUPFAM" id="SSF46785">
    <property type="entry name" value="Winged helix' DNA-binding domain"/>
    <property type="match status" value="1"/>
</dbReference>
<dbReference type="InterPro" id="IPR043129">
    <property type="entry name" value="ATPase_NBD"/>
</dbReference>
<dbReference type="RefSeq" id="WP_091833020.1">
    <property type="nucleotide sequence ID" value="NZ_FOAN01000003.1"/>
</dbReference>
<dbReference type="InterPro" id="IPR000600">
    <property type="entry name" value="ROK"/>
</dbReference>
<dbReference type="InterPro" id="IPR036388">
    <property type="entry name" value="WH-like_DNA-bd_sf"/>
</dbReference>
<dbReference type="STRING" id="1036779.SAMN04515666_103184"/>
<dbReference type="OrthoDB" id="49685at2"/>
<dbReference type="Gene3D" id="3.30.420.40">
    <property type="match status" value="2"/>
</dbReference>
<keyword evidence="3" id="KW-1185">Reference proteome</keyword>
<evidence type="ECO:0000313" key="3">
    <source>
        <dbReference type="Proteomes" id="UP000199664"/>
    </source>
</evidence>
<dbReference type="PANTHER" id="PTHR18964">
    <property type="entry name" value="ROK (REPRESSOR, ORF, KINASE) FAMILY"/>
    <property type="match status" value="1"/>
</dbReference>
<sequence length="416" mass="43486">MPHRKLPAAPSAALGTNPERARRHNRRVVLETLRQHGRLGRSDMASLTRLTAQAVSNIVAELLEEGFLVELGRRRTARGQPPVEFALNADGGVTAGLEIAADHITTVLVDLTGEVRARRVVPLPDLSVEAVQALAAAELEQARATRGLPERLLGCGVVMPGPFDFEGTITVGSTALPGWTGRDVTALMSAALATSVTVENDATAAAVGEHLYGVGRNLRHFCLVYFGLGLGLGLMLGGEPFRGAHGNAGELGHVPAVPQGAPCICGRQGCLERYVSPPALQDRLRREGIAEVDATSIARLHAEGHPAIAGWIAEAGPLLAPVLAMLENLFDPETIILGGGLPDSVIDALIVAAEPLPLSVARRDGRIIPRIQRGTTGQFTAALGAAALPLLDAIAPRLVRNPAAGEPVETEQAALA</sequence>
<dbReference type="Proteomes" id="UP000199664">
    <property type="component" value="Unassembled WGS sequence"/>
</dbReference>
<reference evidence="3" key="1">
    <citation type="submission" date="2016-10" db="EMBL/GenBank/DDBJ databases">
        <authorList>
            <person name="Varghese N."/>
            <person name="Submissions S."/>
        </authorList>
    </citation>
    <scope>NUCLEOTIDE SEQUENCE [LARGE SCALE GENOMIC DNA]</scope>
    <source>
        <strain evidence="3">LMG 26383,CCUG 61248,R- 45681</strain>
    </source>
</reference>
<dbReference type="GO" id="GO:0016301">
    <property type="term" value="F:kinase activity"/>
    <property type="evidence" value="ECO:0007669"/>
    <property type="project" value="UniProtKB-KW"/>
</dbReference>